<sequence length="487" mass="53922">MLYPSLFFVVVEWALFLLRLFYVGEKMAQVLTQFDTIAAISTPIGEGGISIVRLSGEDAVAIANKLFKGADLTKVPSHTIHYGHIVDPKTKDVVDETMVSVLRAPKTFTREDMVEINCHGGMIVTNDILQLLLANGARMADPGEFTKRAFMNGRIDLTQAESVMDIVRAKTDKSRQVAMTQLAGGLLDKIRTMRQELLDTMAHEEVNIDYPEYDMDDLTSQEMKKKAQEVSKQIDQLLKTAQEGKIIRNGLATAIVGRPNVGKSSLLNYLTQDDKAIVTDIAGTTRDTLEEYVSVKGVPLKLIDTAGIHHTEDKVEKIGVERSKKAIAEADLVLLLLDASQDLTDEDKNLLNLTANKKRIIILNKQDLGTKISQEMIREITDNPIIVTSILKQKNMDALENAIEQLFFSGIENSQNQILVTNQRQAGLLAKAKQSLEDVVNGIDDAMPLDLVQIDLKNAWDTLGEITGESAPDELITQLFSQFCLGK</sequence>
<dbReference type="NCBIfam" id="TIGR00450">
    <property type="entry name" value="mnmE_trmE_thdF"/>
    <property type="match status" value="1"/>
</dbReference>
<dbReference type="PROSITE" id="PS51709">
    <property type="entry name" value="G_TRME"/>
    <property type="match status" value="1"/>
</dbReference>
<dbReference type="GO" id="GO:0046872">
    <property type="term" value="F:metal ion binding"/>
    <property type="evidence" value="ECO:0007669"/>
    <property type="project" value="UniProtKB-KW"/>
</dbReference>
<dbReference type="InterPro" id="IPR018948">
    <property type="entry name" value="GTP-bd_TrmE_N"/>
</dbReference>
<evidence type="ECO:0000256" key="10">
    <source>
        <dbReference type="HAMAP-Rule" id="MF_00379"/>
    </source>
</evidence>
<keyword evidence="8 10" id="KW-0630">Potassium</keyword>
<feature type="binding site" evidence="10">
    <location>
        <begin position="279"/>
        <end position="285"/>
    </location>
    <ligand>
        <name>GTP</name>
        <dbReference type="ChEBI" id="CHEBI:37565"/>
    </ligand>
</feature>
<dbReference type="InterPro" id="IPR025867">
    <property type="entry name" value="MnmE_helical"/>
</dbReference>
<dbReference type="AlphaFoldDB" id="C2E423"/>
<feature type="binding site" evidence="10">
    <location>
        <position position="154"/>
    </location>
    <ligand>
        <name>(6S)-5-formyl-5,6,7,8-tetrahydrofolate</name>
        <dbReference type="ChEBI" id="CHEBI:57457"/>
    </ligand>
</feature>
<dbReference type="HAMAP" id="MF_00379">
    <property type="entry name" value="GTPase_MnmE"/>
    <property type="match status" value="1"/>
</dbReference>
<comment type="subcellular location">
    <subcellularLocation>
        <location evidence="10">Cytoplasm</location>
    </subcellularLocation>
</comment>
<dbReference type="InterPro" id="IPR027368">
    <property type="entry name" value="MnmE_dom2"/>
</dbReference>
<dbReference type="GO" id="GO:0005525">
    <property type="term" value="F:GTP binding"/>
    <property type="evidence" value="ECO:0007669"/>
    <property type="project" value="UniProtKB-UniRule"/>
</dbReference>
<dbReference type="InterPro" id="IPR004520">
    <property type="entry name" value="GTPase_MnmE"/>
</dbReference>
<feature type="binding site" evidence="10">
    <location>
        <position position="285"/>
    </location>
    <ligand>
        <name>Mg(2+)</name>
        <dbReference type="ChEBI" id="CHEBI:18420"/>
    </ligand>
</feature>
<keyword evidence="5 10" id="KW-0547">Nucleotide-binding</keyword>
<evidence type="ECO:0000256" key="11">
    <source>
        <dbReference type="RuleBase" id="RU003313"/>
    </source>
</evidence>
<evidence type="ECO:0000313" key="12">
    <source>
        <dbReference type="EMBL" id="EEJ60475.1"/>
    </source>
</evidence>
<dbReference type="FunFam" id="3.40.50.300:FF:000494">
    <property type="entry name" value="tRNA modification GTPase MnmE"/>
    <property type="match status" value="1"/>
</dbReference>
<feature type="binding site" evidence="10">
    <location>
        <position position="260"/>
    </location>
    <ligand>
        <name>K(+)</name>
        <dbReference type="ChEBI" id="CHEBI:29103"/>
    </ligand>
</feature>
<proteinExistence type="inferred from homology"/>
<keyword evidence="4 10" id="KW-0479">Metal-binding</keyword>
<dbReference type="InterPro" id="IPR005225">
    <property type="entry name" value="Small_GTP-bd"/>
</dbReference>
<feature type="binding site" evidence="10">
    <location>
        <position position="487"/>
    </location>
    <ligand>
        <name>(6S)-5-formyl-5,6,7,8-tetrahydrofolate</name>
        <dbReference type="ChEBI" id="CHEBI:57457"/>
    </ligand>
</feature>
<organism evidence="12 13">
    <name type="scientific">Lactobacillus johnsonii ATCC 33200</name>
    <dbReference type="NCBI Taxonomy" id="525330"/>
    <lineage>
        <taxon>Bacteria</taxon>
        <taxon>Bacillati</taxon>
        <taxon>Bacillota</taxon>
        <taxon>Bacilli</taxon>
        <taxon>Lactobacillales</taxon>
        <taxon>Lactobacillaceae</taxon>
        <taxon>Lactobacillus</taxon>
    </lineage>
</organism>
<dbReference type="Proteomes" id="UP000003491">
    <property type="component" value="Unassembled WGS sequence"/>
</dbReference>
<feature type="binding site" evidence="10">
    <location>
        <position position="279"/>
    </location>
    <ligand>
        <name>K(+)</name>
        <dbReference type="ChEBI" id="CHEBI:29103"/>
    </ligand>
</feature>
<evidence type="ECO:0000256" key="8">
    <source>
        <dbReference type="ARBA" id="ARBA00022958"/>
    </source>
</evidence>
<dbReference type="InterPro" id="IPR006073">
    <property type="entry name" value="GTP-bd"/>
</dbReference>
<feature type="binding site" evidence="10">
    <location>
        <position position="115"/>
    </location>
    <ligand>
        <name>(6S)-5-formyl-5,6,7,8-tetrahydrofolate</name>
        <dbReference type="ChEBI" id="CHEBI:57457"/>
    </ligand>
</feature>
<keyword evidence="7 10" id="KW-0460">Magnesium</keyword>
<dbReference type="PANTHER" id="PTHR42714">
    <property type="entry name" value="TRNA MODIFICATION GTPASE GTPBP3"/>
    <property type="match status" value="1"/>
</dbReference>
<dbReference type="GO" id="GO:0030488">
    <property type="term" value="P:tRNA methylation"/>
    <property type="evidence" value="ECO:0007669"/>
    <property type="project" value="TreeGrafter"/>
</dbReference>
<dbReference type="InterPro" id="IPR027266">
    <property type="entry name" value="TrmE/GcvT-like"/>
</dbReference>
<keyword evidence="2 10" id="KW-0963">Cytoplasm</keyword>
<dbReference type="PANTHER" id="PTHR42714:SF2">
    <property type="entry name" value="TRNA MODIFICATION GTPASE GTPBP3, MITOCHONDRIAL"/>
    <property type="match status" value="1"/>
</dbReference>
<dbReference type="EMBL" id="ACGR01000024">
    <property type="protein sequence ID" value="EEJ60475.1"/>
    <property type="molecule type" value="Genomic_DNA"/>
</dbReference>
<comment type="subunit">
    <text evidence="10">Homodimer. Heterotetramer of two MnmE and two MnmG subunits.</text>
</comment>
<feature type="binding site" evidence="10">
    <location>
        <position position="284"/>
    </location>
    <ligand>
        <name>K(+)</name>
        <dbReference type="ChEBI" id="CHEBI:29103"/>
    </ligand>
</feature>
<dbReference type="CDD" id="cd14858">
    <property type="entry name" value="TrmE_N"/>
    <property type="match status" value="1"/>
</dbReference>
<dbReference type="Gene3D" id="1.20.120.430">
    <property type="entry name" value="tRNA modification GTPase MnmE domain 2"/>
    <property type="match status" value="1"/>
</dbReference>
<feature type="binding site" evidence="10">
    <location>
        <position position="264"/>
    </location>
    <ligand>
        <name>Mg(2+)</name>
        <dbReference type="ChEBI" id="CHEBI:18420"/>
    </ligand>
</feature>
<dbReference type="Pfam" id="PF01926">
    <property type="entry name" value="MMR_HSR1"/>
    <property type="match status" value="1"/>
</dbReference>
<feature type="binding site" evidence="10">
    <location>
        <position position="281"/>
    </location>
    <ligand>
        <name>K(+)</name>
        <dbReference type="ChEBI" id="CHEBI:29103"/>
    </ligand>
</feature>
<evidence type="ECO:0000256" key="5">
    <source>
        <dbReference type="ARBA" id="ARBA00022741"/>
    </source>
</evidence>
<evidence type="ECO:0000256" key="2">
    <source>
        <dbReference type="ARBA" id="ARBA00022490"/>
    </source>
</evidence>
<evidence type="ECO:0000256" key="7">
    <source>
        <dbReference type="ARBA" id="ARBA00022842"/>
    </source>
</evidence>
<comment type="caution">
    <text evidence="10">Lacks conserved residue(s) required for the propagation of feature annotation.</text>
</comment>
<dbReference type="InterPro" id="IPR031168">
    <property type="entry name" value="G_TrmE"/>
</dbReference>
<comment type="similarity">
    <text evidence="1 10 11">Belongs to the TRAFAC class TrmE-Era-EngA-EngB-Septin-like GTPase superfamily. TrmE GTPase family.</text>
</comment>
<dbReference type="InterPro" id="IPR027417">
    <property type="entry name" value="P-loop_NTPase"/>
</dbReference>
<comment type="caution">
    <text evidence="12">The sequence shown here is derived from an EMBL/GenBank/DDBJ whole genome shotgun (WGS) entry which is preliminary data.</text>
</comment>
<feature type="binding site" evidence="10">
    <location>
        <begin position="304"/>
        <end position="307"/>
    </location>
    <ligand>
        <name>GTP</name>
        <dbReference type="ChEBI" id="CHEBI:37565"/>
    </ligand>
</feature>
<evidence type="ECO:0000256" key="9">
    <source>
        <dbReference type="ARBA" id="ARBA00023134"/>
    </source>
</evidence>
<dbReference type="Gene3D" id="3.40.50.300">
    <property type="entry name" value="P-loop containing nucleotide triphosphate hydrolases"/>
    <property type="match status" value="1"/>
</dbReference>
<name>C2E423_LACJH</name>
<dbReference type="NCBIfam" id="TIGR00231">
    <property type="entry name" value="small_GTP"/>
    <property type="match status" value="1"/>
</dbReference>
<dbReference type="CDD" id="cd04164">
    <property type="entry name" value="trmE"/>
    <property type="match status" value="1"/>
</dbReference>
<keyword evidence="6 10" id="KW-0378">Hydrolase</keyword>
<dbReference type="NCBIfam" id="NF003661">
    <property type="entry name" value="PRK05291.1-3"/>
    <property type="match status" value="1"/>
</dbReference>
<gene>
    <name evidence="10 12" type="primary">trmE</name>
    <name evidence="10" type="synonym">mnmE</name>
    <name evidence="12" type="ORF">HMPREF0528_0497</name>
</gene>
<dbReference type="PATRIC" id="fig|525330.7.peg.1702"/>
<dbReference type="Gene3D" id="3.30.1360.120">
    <property type="entry name" value="Probable tRNA modification gtpase trme, domain 1"/>
    <property type="match status" value="1"/>
</dbReference>
<dbReference type="GO" id="GO:0002098">
    <property type="term" value="P:tRNA wobble uridine modification"/>
    <property type="evidence" value="ECO:0007669"/>
    <property type="project" value="TreeGrafter"/>
</dbReference>
<accession>C2E423</accession>
<evidence type="ECO:0000256" key="6">
    <source>
        <dbReference type="ARBA" id="ARBA00022801"/>
    </source>
</evidence>
<evidence type="ECO:0000256" key="1">
    <source>
        <dbReference type="ARBA" id="ARBA00011043"/>
    </source>
</evidence>
<dbReference type="HOGENOM" id="CLU_019624_4_1_9"/>
<dbReference type="GO" id="GO:0003924">
    <property type="term" value="F:GTPase activity"/>
    <property type="evidence" value="ECO:0007669"/>
    <property type="project" value="UniProtKB-UniRule"/>
</dbReference>
<feature type="binding site" evidence="10">
    <location>
        <position position="53"/>
    </location>
    <ligand>
        <name>(6S)-5-formyl-5,6,7,8-tetrahydrofolate</name>
        <dbReference type="ChEBI" id="CHEBI:57457"/>
    </ligand>
</feature>
<protein>
    <recommendedName>
        <fullName evidence="10">tRNA modification GTPase MnmE</fullName>
        <ecNumber evidence="10">3.6.-.-</ecNumber>
    </recommendedName>
</protein>
<reference evidence="12 13" key="1">
    <citation type="submission" date="2009-01" db="EMBL/GenBank/DDBJ databases">
        <authorList>
            <person name="Qin X."/>
            <person name="Bachman B."/>
            <person name="Battles P."/>
            <person name="Bell A."/>
            <person name="Bess C."/>
            <person name="Bickham C."/>
            <person name="Chaboub L."/>
            <person name="Chen D."/>
            <person name="Coyle M."/>
            <person name="Deiros D.R."/>
            <person name="Dinh H."/>
            <person name="Forbes L."/>
            <person name="Fowler G."/>
            <person name="Francisco L."/>
            <person name="Fu Q."/>
            <person name="Gubbala S."/>
            <person name="Hale W."/>
            <person name="Han Y."/>
            <person name="Hemphill L."/>
            <person name="Highlander S.K."/>
            <person name="Hirani K."/>
            <person name="Hogues M."/>
            <person name="Jackson L."/>
            <person name="Jakkamsetti A."/>
            <person name="Javaid M."/>
            <person name="Jiang H."/>
            <person name="Korchina V."/>
            <person name="Kovar C."/>
            <person name="Lara F."/>
            <person name="Lee S."/>
            <person name="Mata R."/>
            <person name="Mathew T."/>
            <person name="Moen C."/>
            <person name="Morales K."/>
            <person name="Munidasa M."/>
            <person name="Nazareth L."/>
            <person name="Ngo R."/>
            <person name="Nguyen L."/>
            <person name="Okwuonu G."/>
            <person name="Ongeri F."/>
            <person name="Patil S."/>
            <person name="Petrosino J."/>
            <person name="Pham C."/>
            <person name="Pham P."/>
            <person name="Pu L.-L."/>
            <person name="Puazo M."/>
            <person name="Raj R."/>
            <person name="Reid J."/>
            <person name="Rouhana J."/>
            <person name="Saada N."/>
            <person name="Shang Y."/>
            <person name="Simmons D."/>
            <person name="Thornton R."/>
            <person name="Warren J."/>
            <person name="Weissenberger G."/>
            <person name="Zhang J."/>
            <person name="Zhang L."/>
            <person name="Zhou C."/>
            <person name="Zhu D."/>
            <person name="Muzny D."/>
            <person name="Worley K."/>
            <person name="Gibbs R."/>
        </authorList>
    </citation>
    <scope>NUCLEOTIDE SEQUENCE [LARGE SCALE GENOMIC DNA]</scope>
    <source>
        <strain evidence="12 13">ATCC 33200</strain>
    </source>
</reference>
<keyword evidence="9 10" id="KW-0342">GTP-binding</keyword>
<keyword evidence="3 10" id="KW-0819">tRNA processing</keyword>
<feature type="binding site" evidence="10">
    <location>
        <begin position="260"/>
        <end position="265"/>
    </location>
    <ligand>
        <name>GTP</name>
        <dbReference type="ChEBI" id="CHEBI:37565"/>
    </ligand>
</feature>
<dbReference type="EC" id="3.6.-.-" evidence="10"/>
<dbReference type="GO" id="GO:0042802">
    <property type="term" value="F:identical protein binding"/>
    <property type="evidence" value="ECO:0007669"/>
    <property type="project" value="UniProtKB-ARBA"/>
</dbReference>
<dbReference type="Pfam" id="PF10396">
    <property type="entry name" value="TrmE_N"/>
    <property type="match status" value="1"/>
</dbReference>
<comment type="function">
    <text evidence="10">Exhibits a very high intrinsic GTPase hydrolysis rate. Involved in the addition of a carboxymethylaminomethyl (cmnm) group at the wobble position (U34) of certain tRNAs, forming tRNA-cmnm(5)s(2)U34.</text>
</comment>
<evidence type="ECO:0000313" key="13">
    <source>
        <dbReference type="Proteomes" id="UP000003491"/>
    </source>
</evidence>
<dbReference type="SUPFAM" id="SSF52540">
    <property type="entry name" value="P-loop containing nucleoside triphosphate hydrolases"/>
    <property type="match status" value="1"/>
</dbReference>
<evidence type="ECO:0000256" key="3">
    <source>
        <dbReference type="ARBA" id="ARBA00022694"/>
    </source>
</evidence>
<dbReference type="Pfam" id="PF12631">
    <property type="entry name" value="MnmE_helical"/>
    <property type="match status" value="1"/>
</dbReference>
<evidence type="ECO:0000256" key="4">
    <source>
        <dbReference type="ARBA" id="ARBA00022723"/>
    </source>
</evidence>
<comment type="cofactor">
    <cofactor evidence="10">
        <name>K(+)</name>
        <dbReference type="ChEBI" id="CHEBI:29103"/>
    </cofactor>
    <text evidence="10">Binds 1 potassium ion per subunit.</text>
</comment>
<dbReference type="FunFam" id="3.30.1360.120:FF:000003">
    <property type="entry name" value="tRNA modification GTPase MnmE"/>
    <property type="match status" value="1"/>
</dbReference>
<dbReference type="GO" id="GO:0005829">
    <property type="term" value="C:cytosol"/>
    <property type="evidence" value="ECO:0007669"/>
    <property type="project" value="TreeGrafter"/>
</dbReference>